<dbReference type="PANTHER" id="PTHR43396">
    <property type="entry name" value="FLAVOHEMOPROTEIN"/>
    <property type="match status" value="1"/>
</dbReference>
<dbReference type="Pfam" id="PF00042">
    <property type="entry name" value="Globin"/>
    <property type="match status" value="2"/>
</dbReference>
<organism evidence="8 9">
    <name type="scientific">Acaryochloris thomasi RCC1774</name>
    <dbReference type="NCBI Taxonomy" id="1764569"/>
    <lineage>
        <taxon>Bacteria</taxon>
        <taxon>Bacillati</taxon>
        <taxon>Cyanobacteriota</taxon>
        <taxon>Cyanophyceae</taxon>
        <taxon>Acaryochloridales</taxon>
        <taxon>Acaryochloridaceae</taxon>
        <taxon>Acaryochloris</taxon>
        <taxon>Acaryochloris thomasi</taxon>
    </lineage>
</organism>
<protein>
    <submittedName>
        <fullName evidence="8">Bacterial hemoglobin</fullName>
    </submittedName>
</protein>
<dbReference type="OrthoDB" id="510157at2"/>
<reference evidence="8 9" key="1">
    <citation type="journal article" date="2018" name="Sci. Rep.">
        <title>A novel species of the marine cyanobacterium Acaryochloris with a unique pigment content and lifestyle.</title>
        <authorList>
            <person name="Partensky F."/>
            <person name="Six C."/>
            <person name="Ratin M."/>
            <person name="Garczarek L."/>
            <person name="Vaulot D."/>
            <person name="Probert I."/>
            <person name="Calteau A."/>
            <person name="Gourvil P."/>
            <person name="Marie D."/>
            <person name="Grebert T."/>
            <person name="Bouchier C."/>
            <person name="Le Panse S."/>
            <person name="Gachenot M."/>
            <person name="Rodriguez F."/>
            <person name="Garrido J.L."/>
        </authorList>
    </citation>
    <scope>NUCLEOTIDE SEQUENCE [LARGE SCALE GENOMIC DNA]</scope>
    <source>
        <strain evidence="8 9">RCC1774</strain>
    </source>
</reference>
<dbReference type="GO" id="GO:0046872">
    <property type="term" value="F:metal ion binding"/>
    <property type="evidence" value="ECO:0007669"/>
    <property type="project" value="UniProtKB-KW"/>
</dbReference>
<proteinExistence type="inferred from homology"/>
<keyword evidence="5" id="KW-0813">Transport</keyword>
<dbReference type="InterPro" id="IPR009050">
    <property type="entry name" value="Globin-like_sf"/>
</dbReference>
<dbReference type="CDD" id="cd12131">
    <property type="entry name" value="HGbI-like"/>
    <property type="match status" value="2"/>
</dbReference>
<dbReference type="AlphaFoldDB" id="A0A2W1K5I4"/>
<evidence type="ECO:0000256" key="5">
    <source>
        <dbReference type="RuleBase" id="RU000356"/>
    </source>
</evidence>
<dbReference type="GO" id="GO:0071949">
    <property type="term" value="F:FAD binding"/>
    <property type="evidence" value="ECO:0007669"/>
    <property type="project" value="TreeGrafter"/>
</dbReference>
<feature type="domain" description="Globin" evidence="7">
    <location>
        <begin position="1"/>
        <end position="134"/>
    </location>
</feature>
<evidence type="ECO:0000256" key="2">
    <source>
        <dbReference type="ARBA" id="ARBA00022621"/>
    </source>
</evidence>
<evidence type="ECO:0000256" key="4">
    <source>
        <dbReference type="ARBA" id="ARBA00023004"/>
    </source>
</evidence>
<name>A0A2W1K5I4_9CYAN</name>
<gene>
    <name evidence="8" type="primary">vhb_1</name>
    <name evidence="8" type="ORF">C1752_00243</name>
</gene>
<keyword evidence="9" id="KW-1185">Reference proteome</keyword>
<evidence type="ECO:0000259" key="7">
    <source>
        <dbReference type="PROSITE" id="PS01033"/>
    </source>
</evidence>
<dbReference type="SUPFAM" id="SSF46458">
    <property type="entry name" value="Globin-like"/>
    <property type="match status" value="2"/>
</dbReference>
<evidence type="ECO:0000313" key="8">
    <source>
        <dbReference type="EMBL" id="PZD75141.1"/>
    </source>
</evidence>
<keyword evidence="6" id="KW-0812">Transmembrane</keyword>
<keyword evidence="3" id="KW-0479">Metal-binding</keyword>
<feature type="transmembrane region" description="Helical" evidence="6">
    <location>
        <begin position="337"/>
        <end position="355"/>
    </location>
</feature>
<dbReference type="GO" id="GO:0005344">
    <property type="term" value="F:oxygen carrier activity"/>
    <property type="evidence" value="ECO:0007669"/>
    <property type="project" value="UniProtKB-KW"/>
</dbReference>
<evidence type="ECO:0000256" key="6">
    <source>
        <dbReference type="SAM" id="Phobius"/>
    </source>
</evidence>
<keyword evidence="1 5" id="KW-0349">Heme</keyword>
<feature type="domain" description="Globin" evidence="7">
    <location>
        <begin position="154"/>
        <end position="289"/>
    </location>
</feature>
<sequence length="356" mass="39050">MSLQVETLERSFDQIKPMADDFVTSFYDNLFTDYPAAEPLFAGTAMEEQKPKLLKSLVLVIQNLRNPEILGDALEGLGARHVKYGALPQHYPLVGNSLLKTFEQYLGKDWTPEVKQAWVDAYGAISETMLAGADYNAADLELEGASAPSVAEPDAAEHQVQLLEKSFAQITPEASAFVGSFYTNLFTDYPAAKPLFENTHMKEQEQKLLQSLVLVIENLRNPEVLSKSLRGLGARHVKYGALPEHYPLVGNSLLKTFEQYLGQDWRPEVKEAWVDAYGTITEIMLDGADYTQQQVQLETSPPAVESPTHAEPVTMANAEGEPKASVAENLEEGSEKGLLALIAGGVIAVIVIALLV</sequence>
<keyword evidence="6" id="KW-1133">Transmembrane helix</keyword>
<dbReference type="InterPro" id="IPR000971">
    <property type="entry name" value="Globin"/>
</dbReference>
<comment type="similarity">
    <text evidence="5">Belongs to the globin family.</text>
</comment>
<dbReference type="RefSeq" id="WP_110984226.1">
    <property type="nucleotide sequence ID" value="NZ_CAWNWM010000001.1"/>
</dbReference>
<accession>A0A2W1K5I4</accession>
<evidence type="ECO:0000256" key="1">
    <source>
        <dbReference type="ARBA" id="ARBA00022617"/>
    </source>
</evidence>
<dbReference type="GO" id="GO:0046210">
    <property type="term" value="P:nitric oxide catabolic process"/>
    <property type="evidence" value="ECO:0007669"/>
    <property type="project" value="TreeGrafter"/>
</dbReference>
<dbReference type="Gene3D" id="1.10.490.10">
    <property type="entry name" value="Globins"/>
    <property type="match status" value="2"/>
</dbReference>
<dbReference type="GO" id="GO:0019825">
    <property type="term" value="F:oxygen binding"/>
    <property type="evidence" value="ECO:0007669"/>
    <property type="project" value="InterPro"/>
</dbReference>
<dbReference type="GO" id="GO:0020037">
    <property type="term" value="F:heme binding"/>
    <property type="evidence" value="ECO:0007669"/>
    <property type="project" value="InterPro"/>
</dbReference>
<dbReference type="PANTHER" id="PTHR43396:SF3">
    <property type="entry name" value="FLAVOHEMOPROTEIN"/>
    <property type="match status" value="1"/>
</dbReference>
<dbReference type="GO" id="GO:0008941">
    <property type="term" value="F:nitric oxide dioxygenase NAD(P)H activity"/>
    <property type="evidence" value="ECO:0007669"/>
    <property type="project" value="TreeGrafter"/>
</dbReference>
<comment type="caution">
    <text evidence="8">The sequence shown here is derived from an EMBL/GenBank/DDBJ whole genome shotgun (WGS) entry which is preliminary data.</text>
</comment>
<keyword evidence="6" id="KW-0472">Membrane</keyword>
<dbReference type="PROSITE" id="PS01033">
    <property type="entry name" value="GLOBIN"/>
    <property type="match status" value="2"/>
</dbReference>
<dbReference type="InterPro" id="IPR012292">
    <property type="entry name" value="Globin/Proto"/>
</dbReference>
<keyword evidence="4" id="KW-0408">Iron</keyword>
<evidence type="ECO:0000313" key="9">
    <source>
        <dbReference type="Proteomes" id="UP000248857"/>
    </source>
</evidence>
<dbReference type="Proteomes" id="UP000248857">
    <property type="component" value="Unassembled WGS sequence"/>
</dbReference>
<evidence type="ECO:0000256" key="3">
    <source>
        <dbReference type="ARBA" id="ARBA00022723"/>
    </source>
</evidence>
<keyword evidence="2 5" id="KW-0561">Oxygen transport</keyword>
<dbReference type="EMBL" id="PQWO01000001">
    <property type="protein sequence ID" value="PZD75141.1"/>
    <property type="molecule type" value="Genomic_DNA"/>
</dbReference>
<dbReference type="GO" id="GO:0071500">
    <property type="term" value="P:cellular response to nitrosative stress"/>
    <property type="evidence" value="ECO:0007669"/>
    <property type="project" value="TreeGrafter"/>
</dbReference>